<dbReference type="STRING" id="1797197.A2Y75_11555"/>
<feature type="region of interest" description="Disordered" evidence="1">
    <location>
        <begin position="1"/>
        <end position="28"/>
    </location>
</feature>
<organism evidence="2 3">
    <name type="scientific">Candidatus Solincola sediminis</name>
    <dbReference type="NCBI Taxonomy" id="1797199"/>
    <lineage>
        <taxon>Bacteria</taxon>
        <taxon>Bacillati</taxon>
        <taxon>Actinomycetota</taxon>
        <taxon>Candidatus Geothermincolia</taxon>
        <taxon>Candidatus Geothermincolales</taxon>
        <taxon>Candidatus Geothermincolaceae</taxon>
        <taxon>Candidatus Solincola</taxon>
    </lineage>
</organism>
<evidence type="ECO:0000313" key="3">
    <source>
        <dbReference type="Proteomes" id="UP000177876"/>
    </source>
</evidence>
<feature type="compositionally biased region" description="Basic and acidic residues" evidence="1">
    <location>
        <begin position="16"/>
        <end position="28"/>
    </location>
</feature>
<name>A0A1F2WRK2_9ACTN</name>
<dbReference type="Proteomes" id="UP000177876">
    <property type="component" value="Unassembled WGS sequence"/>
</dbReference>
<reference evidence="2 3" key="1">
    <citation type="journal article" date="2016" name="Nat. Commun.">
        <title>Thousands of microbial genomes shed light on interconnected biogeochemical processes in an aquifer system.</title>
        <authorList>
            <person name="Anantharaman K."/>
            <person name="Brown C.T."/>
            <person name="Hug L.A."/>
            <person name="Sharon I."/>
            <person name="Castelle C.J."/>
            <person name="Probst A.J."/>
            <person name="Thomas B.C."/>
            <person name="Singh A."/>
            <person name="Wilkins M.J."/>
            <person name="Karaoz U."/>
            <person name="Brodie E.L."/>
            <person name="Williams K.H."/>
            <person name="Hubbard S.S."/>
            <person name="Banfield J.F."/>
        </authorList>
    </citation>
    <scope>NUCLEOTIDE SEQUENCE [LARGE SCALE GENOMIC DNA]</scope>
</reference>
<dbReference type="EMBL" id="MELK01000015">
    <property type="protein sequence ID" value="OFW59494.1"/>
    <property type="molecule type" value="Genomic_DNA"/>
</dbReference>
<sequence length="162" mass="18174">MFPENSFRGKSTYSDNKQETPDSERGKVLDDKEDLIRLRLPADPFSQQVIRLAVYMIGSRMEFNLAQLEDLRIAVDEASSFTLSHTPGDGKIQVEIGPGEEYLEIILISIPSTDCQGHLAMPASLSRLIMESVVDAVDIKNEEDLCRISLRKKSPFQEVSTI</sequence>
<protein>
    <recommendedName>
        <fullName evidence="4">Histidine kinase/HSP90-like ATPase domain-containing protein</fullName>
    </recommendedName>
</protein>
<proteinExistence type="predicted"/>
<evidence type="ECO:0000313" key="2">
    <source>
        <dbReference type="EMBL" id="OFW59494.1"/>
    </source>
</evidence>
<gene>
    <name evidence="2" type="ORF">A2Y75_11555</name>
</gene>
<comment type="caution">
    <text evidence="2">The sequence shown here is derived from an EMBL/GenBank/DDBJ whole genome shotgun (WGS) entry which is preliminary data.</text>
</comment>
<dbReference type="AlphaFoldDB" id="A0A1F2WRK2"/>
<evidence type="ECO:0000256" key="1">
    <source>
        <dbReference type="SAM" id="MobiDB-lite"/>
    </source>
</evidence>
<evidence type="ECO:0008006" key="4">
    <source>
        <dbReference type="Google" id="ProtNLM"/>
    </source>
</evidence>
<accession>A0A1F2WRK2</accession>